<keyword evidence="1" id="KW-0812">Transmembrane</keyword>
<name>A0A443IQA7_9BACI</name>
<keyword evidence="1" id="KW-0472">Membrane</keyword>
<dbReference type="OrthoDB" id="975092at2"/>
<dbReference type="AlphaFoldDB" id="A0A443IQA7"/>
<evidence type="ECO:0000313" key="3">
    <source>
        <dbReference type="Proteomes" id="UP000273811"/>
    </source>
</evidence>
<reference evidence="2" key="1">
    <citation type="submission" date="2018-12" db="EMBL/GenBank/DDBJ databases">
        <authorList>
            <person name="Sun L."/>
            <person name="Chen Z."/>
        </authorList>
    </citation>
    <scope>NUCLEOTIDE SEQUENCE [LARGE SCALE GENOMIC DNA]</scope>
    <source>
        <strain evidence="2">DSM 16012</strain>
    </source>
</reference>
<accession>A0A443IQA7</accession>
<dbReference type="EMBL" id="QYTU02000023">
    <property type="protein sequence ID" value="RWR08963.1"/>
    <property type="molecule type" value="Genomic_DNA"/>
</dbReference>
<evidence type="ECO:0000313" key="2">
    <source>
        <dbReference type="EMBL" id="RWR08963.1"/>
    </source>
</evidence>
<dbReference type="Proteomes" id="UP000273811">
    <property type="component" value="Unassembled WGS sequence"/>
</dbReference>
<comment type="caution">
    <text evidence="2">The sequence shown here is derived from an EMBL/GenBank/DDBJ whole genome shotgun (WGS) entry which is preliminary data.</text>
</comment>
<protein>
    <submittedName>
        <fullName evidence="2">Uncharacterized protein</fullName>
    </submittedName>
</protein>
<dbReference type="GeneID" id="56391656"/>
<organism evidence="2 3">
    <name type="scientific">Siminovitchia fortis</name>
    <dbReference type="NCBI Taxonomy" id="254758"/>
    <lineage>
        <taxon>Bacteria</taxon>
        <taxon>Bacillati</taxon>
        <taxon>Bacillota</taxon>
        <taxon>Bacilli</taxon>
        <taxon>Bacillales</taxon>
        <taxon>Bacillaceae</taxon>
        <taxon>Siminovitchia</taxon>
    </lineage>
</organism>
<feature type="transmembrane region" description="Helical" evidence="1">
    <location>
        <begin position="6"/>
        <end position="26"/>
    </location>
</feature>
<keyword evidence="1" id="KW-1133">Transmembrane helix</keyword>
<gene>
    <name evidence="2" type="ORF">D4N35_011145</name>
</gene>
<proteinExistence type="predicted"/>
<evidence type="ECO:0000256" key="1">
    <source>
        <dbReference type="SAM" id="Phobius"/>
    </source>
</evidence>
<dbReference type="RefSeq" id="WP_120073553.1">
    <property type="nucleotide sequence ID" value="NZ_CP126113.1"/>
</dbReference>
<sequence length="117" mass="13296">MKKVFWIIAGVLLLVVLFIGVGIWFIKKEFKEDDPEFVLELIKDQAASKNVGGSTAFVLTNAMYAEDKKGNRTEFAFFANDLGMIEQMQLTRKLNSFQLKILTDPSFRSKVKKKLGT</sequence>
<keyword evidence="3" id="KW-1185">Reference proteome</keyword>